<reference evidence="1 2" key="1">
    <citation type="journal article" date="2012" name="Genome Biol.">
        <title>Sequencing three crocodilian genomes to illuminate the evolution of archosaurs and amniotes.</title>
        <authorList>
            <person name="St John J.A."/>
            <person name="Braun E.L."/>
            <person name="Isberg S.R."/>
            <person name="Miles L.G."/>
            <person name="Chong A.Y."/>
            <person name="Gongora J."/>
            <person name="Dalzell P."/>
            <person name="Moran C."/>
            <person name="Bed'hom B."/>
            <person name="Abzhanov A."/>
            <person name="Burgess S.C."/>
            <person name="Cooksey A.M."/>
            <person name="Castoe T.A."/>
            <person name="Crawford N.G."/>
            <person name="Densmore L.D."/>
            <person name="Drew J.C."/>
            <person name="Edwards S.V."/>
            <person name="Faircloth B.C."/>
            <person name="Fujita M.K."/>
            <person name="Greenwold M.J."/>
            <person name="Hoffmann F.G."/>
            <person name="Howard J.M."/>
            <person name="Iguchi T."/>
            <person name="Janes D.E."/>
            <person name="Khan S.Y."/>
            <person name="Kohno S."/>
            <person name="de Koning A.J."/>
            <person name="Lance S.L."/>
            <person name="McCarthy F.M."/>
            <person name="McCormack J.E."/>
            <person name="Merchant M.E."/>
            <person name="Peterson D.G."/>
            <person name="Pollock D.D."/>
            <person name="Pourmand N."/>
            <person name="Raney B.J."/>
            <person name="Roessler K.A."/>
            <person name="Sanford J.R."/>
            <person name="Sawyer R.H."/>
            <person name="Schmidt C.J."/>
            <person name="Triplett E.W."/>
            <person name="Tuberville T.D."/>
            <person name="Venegas-Anaya M."/>
            <person name="Howard J.T."/>
            <person name="Jarvis E.D."/>
            <person name="Guillette L.J.Jr."/>
            <person name="Glenn T.C."/>
            <person name="Green R.E."/>
            <person name="Ray D.A."/>
        </authorList>
    </citation>
    <scope>NUCLEOTIDE SEQUENCE [LARGE SCALE GENOMIC DNA]</scope>
    <source>
        <strain evidence="1">KSC_2009_1</strain>
    </source>
</reference>
<accession>A0A151NY49</accession>
<sequence>MGKVQRSSSPGRLELCDSIGRDPVSLYRFSRMHLQLGRNAPVPPGSGIKTLEAATVAVEPRCPRRAVHAVPHKLTAATVLG</sequence>
<comment type="caution">
    <text evidence="1">The sequence shown here is derived from an EMBL/GenBank/DDBJ whole genome shotgun (WGS) entry which is preliminary data.</text>
</comment>
<keyword evidence="2" id="KW-1185">Reference proteome</keyword>
<proteinExistence type="predicted"/>
<dbReference type="AlphaFoldDB" id="A0A151NY49"/>
<dbReference type="EMBL" id="AKHW03001603">
    <property type="protein sequence ID" value="KYO41801.1"/>
    <property type="molecule type" value="Genomic_DNA"/>
</dbReference>
<evidence type="ECO:0000313" key="2">
    <source>
        <dbReference type="Proteomes" id="UP000050525"/>
    </source>
</evidence>
<name>A0A151NY49_ALLMI</name>
<dbReference type="Proteomes" id="UP000050525">
    <property type="component" value="Unassembled WGS sequence"/>
</dbReference>
<gene>
    <name evidence="1" type="ORF">Y1Q_0004497</name>
</gene>
<protein>
    <submittedName>
        <fullName evidence="1">Uncharacterized protein</fullName>
    </submittedName>
</protein>
<organism evidence="1 2">
    <name type="scientific">Alligator mississippiensis</name>
    <name type="common">American alligator</name>
    <dbReference type="NCBI Taxonomy" id="8496"/>
    <lineage>
        <taxon>Eukaryota</taxon>
        <taxon>Metazoa</taxon>
        <taxon>Chordata</taxon>
        <taxon>Craniata</taxon>
        <taxon>Vertebrata</taxon>
        <taxon>Euteleostomi</taxon>
        <taxon>Archelosauria</taxon>
        <taxon>Archosauria</taxon>
        <taxon>Crocodylia</taxon>
        <taxon>Alligatoridae</taxon>
        <taxon>Alligatorinae</taxon>
        <taxon>Alligator</taxon>
    </lineage>
</organism>
<evidence type="ECO:0000313" key="1">
    <source>
        <dbReference type="EMBL" id="KYO41801.1"/>
    </source>
</evidence>